<protein>
    <submittedName>
        <fullName evidence="2">Rna-directed dna polymerase from mobile element jockey-like</fullName>
    </submittedName>
</protein>
<proteinExistence type="predicted"/>
<keyword evidence="2" id="KW-0808">Transferase</keyword>
<feature type="region of interest" description="Disordered" evidence="1">
    <location>
        <begin position="1"/>
        <end position="31"/>
    </location>
</feature>
<keyword evidence="2" id="KW-0548">Nucleotidyltransferase</keyword>
<evidence type="ECO:0000256" key="1">
    <source>
        <dbReference type="SAM" id="MobiDB-lite"/>
    </source>
</evidence>
<keyword evidence="2" id="KW-0695">RNA-directed DNA polymerase</keyword>
<evidence type="ECO:0000313" key="3">
    <source>
        <dbReference type="Proteomes" id="UP000233556"/>
    </source>
</evidence>
<reference evidence="3" key="2">
    <citation type="submission" date="2017-12" db="EMBL/GenBank/DDBJ databases">
        <title>Genome sequence of the Bar-tailed Godwit (Limosa lapponica baueri).</title>
        <authorList>
            <person name="Lima N.C.B."/>
            <person name="Parody-Merino A.M."/>
            <person name="Battley P.F."/>
            <person name="Fidler A.E."/>
            <person name="Prosdocimi F."/>
        </authorList>
    </citation>
    <scope>NUCLEOTIDE SEQUENCE [LARGE SCALE GENOMIC DNA]</scope>
</reference>
<organism evidence="2 3">
    <name type="scientific">Limosa lapponica baueri</name>
    <dbReference type="NCBI Taxonomy" id="1758121"/>
    <lineage>
        <taxon>Eukaryota</taxon>
        <taxon>Metazoa</taxon>
        <taxon>Chordata</taxon>
        <taxon>Craniata</taxon>
        <taxon>Vertebrata</taxon>
        <taxon>Euteleostomi</taxon>
        <taxon>Archelosauria</taxon>
        <taxon>Archosauria</taxon>
        <taxon>Dinosauria</taxon>
        <taxon>Saurischia</taxon>
        <taxon>Theropoda</taxon>
        <taxon>Coelurosauria</taxon>
        <taxon>Aves</taxon>
        <taxon>Neognathae</taxon>
        <taxon>Neoaves</taxon>
        <taxon>Charadriiformes</taxon>
        <taxon>Scolopacidae</taxon>
        <taxon>Limosa</taxon>
    </lineage>
</organism>
<reference evidence="3" key="1">
    <citation type="submission" date="2017-11" db="EMBL/GenBank/DDBJ databases">
        <authorList>
            <person name="Lima N.C."/>
            <person name="Parody-Merino A.M."/>
            <person name="Battley P.F."/>
            <person name="Fidler A.E."/>
            <person name="Prosdocimi F."/>
        </authorList>
    </citation>
    <scope>NUCLEOTIDE SEQUENCE [LARGE SCALE GENOMIC DNA]</scope>
</reference>
<dbReference type="OrthoDB" id="10056483at2759"/>
<accession>A0A2I0U762</accession>
<dbReference type="GO" id="GO:0003964">
    <property type="term" value="F:RNA-directed DNA polymerase activity"/>
    <property type="evidence" value="ECO:0007669"/>
    <property type="project" value="UniProtKB-KW"/>
</dbReference>
<gene>
    <name evidence="2" type="ORF">llap_7850</name>
</gene>
<dbReference type="AlphaFoldDB" id="A0A2I0U762"/>
<dbReference type="Proteomes" id="UP000233556">
    <property type="component" value="Unassembled WGS sequence"/>
</dbReference>
<evidence type="ECO:0000313" key="2">
    <source>
        <dbReference type="EMBL" id="PKU41851.1"/>
    </source>
</evidence>
<name>A0A2I0U762_LIMLA</name>
<sequence>MFSTLQPELCGTQSGTRMHGSTQPKRLQSTVGEMRGKDFNSSMSKSANDTKLYGTINMLEGRDATQKDQDRLERWACANLMKFNQAKCKVLHVGHSHPRHKYRLGREWLESSPKEKDLGVLVDEKLNMS</sequence>
<dbReference type="EMBL" id="KZ506066">
    <property type="protein sequence ID" value="PKU41851.1"/>
    <property type="molecule type" value="Genomic_DNA"/>
</dbReference>
<dbReference type="PANTHER" id="PTHR33332">
    <property type="entry name" value="REVERSE TRANSCRIPTASE DOMAIN-CONTAINING PROTEIN"/>
    <property type="match status" value="1"/>
</dbReference>
<keyword evidence="3" id="KW-1185">Reference proteome</keyword>